<sequence>MKVLKFGGTSVGSSKNINNVINILENTSKNSAVACVVSAVGGITDKLLLAGKKAQNKEADFTDVFNTIKQTHIAIVNELIPENNEAVIAYVETQLSALKNLLDGIFLINELSPKTSDKLVSFGELLSSFIIAETIKSRGLSA</sequence>
<feature type="domain" description="Aspartate/glutamate/uridylate kinase" evidence="2">
    <location>
        <begin position="2"/>
        <end position="142"/>
    </location>
</feature>
<dbReference type="PROSITE" id="PS00324">
    <property type="entry name" value="ASPARTOKINASE"/>
    <property type="match status" value="1"/>
</dbReference>
<comment type="similarity">
    <text evidence="1">Belongs to the aspartokinase family.</text>
</comment>
<reference evidence="3 4" key="1">
    <citation type="submission" date="2019-08" db="EMBL/GenBank/DDBJ databases">
        <title>Seonamhaeicola sediminis sp. nov., isolated from marine sediment.</title>
        <authorList>
            <person name="Cao W.R."/>
        </authorList>
    </citation>
    <scope>NUCLEOTIDE SEQUENCE [LARGE SCALE GENOMIC DNA]</scope>
    <source>
        <strain evidence="3 4">B011</strain>
    </source>
</reference>
<dbReference type="InterPro" id="IPR036393">
    <property type="entry name" value="AceGlu_kinase-like_sf"/>
</dbReference>
<proteinExistence type="inferred from homology"/>
<keyword evidence="3" id="KW-0418">Kinase</keyword>
<dbReference type="InterPro" id="IPR018042">
    <property type="entry name" value="Aspartate_kinase_CS"/>
</dbReference>
<dbReference type="PANTHER" id="PTHR21499:SF59">
    <property type="entry name" value="ASPARTOKINASE"/>
    <property type="match status" value="1"/>
</dbReference>
<feature type="non-terminal residue" evidence="3">
    <location>
        <position position="142"/>
    </location>
</feature>
<dbReference type="SUPFAM" id="SSF53633">
    <property type="entry name" value="Carbamate kinase-like"/>
    <property type="match status" value="1"/>
</dbReference>
<evidence type="ECO:0000313" key="3">
    <source>
        <dbReference type="EMBL" id="TYA76029.1"/>
    </source>
</evidence>
<accession>A0A5D0HZR7</accession>
<evidence type="ECO:0000313" key="4">
    <source>
        <dbReference type="Proteomes" id="UP000323930"/>
    </source>
</evidence>
<organism evidence="3 4">
    <name type="scientific">Seonamhaeicola marinus</name>
    <dbReference type="NCBI Taxonomy" id="1912246"/>
    <lineage>
        <taxon>Bacteria</taxon>
        <taxon>Pseudomonadati</taxon>
        <taxon>Bacteroidota</taxon>
        <taxon>Flavobacteriia</taxon>
        <taxon>Flavobacteriales</taxon>
        <taxon>Flavobacteriaceae</taxon>
    </lineage>
</organism>
<evidence type="ECO:0000259" key="2">
    <source>
        <dbReference type="Pfam" id="PF00696"/>
    </source>
</evidence>
<dbReference type="InterPro" id="IPR001048">
    <property type="entry name" value="Asp/Glu/Uridylate_kinase"/>
</dbReference>
<dbReference type="EMBL" id="VSDQ01000644">
    <property type="protein sequence ID" value="TYA76029.1"/>
    <property type="molecule type" value="Genomic_DNA"/>
</dbReference>
<dbReference type="PANTHER" id="PTHR21499">
    <property type="entry name" value="ASPARTATE KINASE"/>
    <property type="match status" value="1"/>
</dbReference>
<dbReference type="Gene3D" id="3.40.1160.10">
    <property type="entry name" value="Acetylglutamate kinase-like"/>
    <property type="match status" value="1"/>
</dbReference>
<dbReference type="GO" id="GO:0009089">
    <property type="term" value="P:lysine biosynthetic process via diaminopimelate"/>
    <property type="evidence" value="ECO:0007669"/>
    <property type="project" value="TreeGrafter"/>
</dbReference>
<dbReference type="Proteomes" id="UP000323930">
    <property type="component" value="Unassembled WGS sequence"/>
</dbReference>
<dbReference type="GO" id="GO:0004072">
    <property type="term" value="F:aspartate kinase activity"/>
    <property type="evidence" value="ECO:0007669"/>
    <property type="project" value="InterPro"/>
</dbReference>
<dbReference type="AlphaFoldDB" id="A0A5D0HZR7"/>
<dbReference type="GO" id="GO:0009090">
    <property type="term" value="P:homoserine biosynthetic process"/>
    <property type="evidence" value="ECO:0007669"/>
    <property type="project" value="TreeGrafter"/>
</dbReference>
<name>A0A5D0HZR7_9FLAO</name>
<dbReference type="Pfam" id="PF00696">
    <property type="entry name" value="AA_kinase"/>
    <property type="match status" value="1"/>
</dbReference>
<keyword evidence="4" id="KW-1185">Reference proteome</keyword>
<protein>
    <submittedName>
        <fullName evidence="3">Bifunctional aspartate kinase/homoserine dehydrogenase I</fullName>
    </submittedName>
</protein>
<gene>
    <name evidence="3" type="ORF">FUA24_10995</name>
</gene>
<comment type="caution">
    <text evidence="3">The sequence shown here is derived from an EMBL/GenBank/DDBJ whole genome shotgun (WGS) entry which is preliminary data.</text>
</comment>
<evidence type="ECO:0000256" key="1">
    <source>
        <dbReference type="ARBA" id="ARBA00010122"/>
    </source>
</evidence>
<keyword evidence="3" id="KW-0808">Transferase</keyword>
<dbReference type="GO" id="GO:0005829">
    <property type="term" value="C:cytosol"/>
    <property type="evidence" value="ECO:0007669"/>
    <property type="project" value="TreeGrafter"/>
</dbReference>